<evidence type="ECO:0000256" key="4">
    <source>
        <dbReference type="ARBA" id="ARBA00022448"/>
    </source>
</evidence>
<feature type="compositionally biased region" description="Pro residues" evidence="9">
    <location>
        <begin position="319"/>
        <end position="345"/>
    </location>
</feature>
<feature type="compositionally biased region" description="Low complexity" evidence="9">
    <location>
        <begin position="346"/>
        <end position="359"/>
    </location>
</feature>
<evidence type="ECO:0000313" key="12">
    <source>
        <dbReference type="EMBL" id="KAK8099873.1"/>
    </source>
</evidence>
<evidence type="ECO:0000256" key="3">
    <source>
        <dbReference type="ARBA" id="ARBA00007895"/>
    </source>
</evidence>
<dbReference type="Gene3D" id="1.20.5.420">
    <property type="entry name" value="Immunoglobulin FC, subunit C"/>
    <property type="match status" value="1"/>
</dbReference>
<keyword evidence="4" id="KW-0813">Transport</keyword>
<evidence type="ECO:0000256" key="6">
    <source>
        <dbReference type="ARBA" id="ARBA00022753"/>
    </source>
</evidence>
<organism evidence="12 13">
    <name type="scientific">Apiospora kogelbergensis</name>
    <dbReference type="NCBI Taxonomy" id="1337665"/>
    <lineage>
        <taxon>Eukaryota</taxon>
        <taxon>Fungi</taxon>
        <taxon>Dikarya</taxon>
        <taxon>Ascomycota</taxon>
        <taxon>Pezizomycotina</taxon>
        <taxon>Sordariomycetes</taxon>
        <taxon>Xylariomycetidae</taxon>
        <taxon>Amphisphaeriales</taxon>
        <taxon>Apiosporaceae</taxon>
        <taxon>Apiospora</taxon>
    </lineage>
</organism>
<evidence type="ECO:0000256" key="1">
    <source>
        <dbReference type="ARBA" id="ARBA00004481"/>
    </source>
</evidence>
<keyword evidence="5" id="KW-0963">Cytoplasm</keyword>
<comment type="similarity">
    <text evidence="3">Belongs to the VTA1 family.</text>
</comment>
<dbReference type="Gene3D" id="1.25.40.270">
    <property type="entry name" value="Vacuolar protein sorting-associated protein vta1"/>
    <property type="match status" value="1"/>
</dbReference>
<comment type="subcellular location">
    <subcellularLocation>
        <location evidence="2">Cytoplasm</location>
    </subcellularLocation>
    <subcellularLocation>
        <location evidence="1">Endosome membrane</location>
        <topology evidence="1">Peripheral membrane protein</topology>
    </subcellularLocation>
</comment>
<dbReference type="InterPro" id="IPR039431">
    <property type="entry name" value="Vta1/CALS_N"/>
</dbReference>
<accession>A0AAW0Q9I9</accession>
<dbReference type="GO" id="GO:0015031">
    <property type="term" value="P:protein transport"/>
    <property type="evidence" value="ECO:0007669"/>
    <property type="project" value="UniProtKB-KW"/>
</dbReference>
<dbReference type="Pfam" id="PF04652">
    <property type="entry name" value="Vta1"/>
    <property type="match status" value="1"/>
</dbReference>
<evidence type="ECO:0000256" key="5">
    <source>
        <dbReference type="ARBA" id="ARBA00022490"/>
    </source>
</evidence>
<proteinExistence type="inferred from homology"/>
<dbReference type="GO" id="GO:0032511">
    <property type="term" value="P:late endosome to vacuole transport via multivesicular body sorting pathway"/>
    <property type="evidence" value="ECO:0007669"/>
    <property type="project" value="InterPro"/>
</dbReference>
<dbReference type="InterPro" id="IPR023175">
    <property type="entry name" value="Vta1/CALS_N_sf"/>
</dbReference>
<evidence type="ECO:0000259" key="11">
    <source>
        <dbReference type="Pfam" id="PF18097"/>
    </source>
</evidence>
<evidence type="ECO:0000313" key="13">
    <source>
        <dbReference type="Proteomes" id="UP001392437"/>
    </source>
</evidence>
<evidence type="ECO:0008006" key="14">
    <source>
        <dbReference type="Google" id="ProtNLM"/>
    </source>
</evidence>
<dbReference type="PRINTS" id="PR01217">
    <property type="entry name" value="PRICHEXTENSN"/>
</dbReference>
<feature type="domain" description="Vta1/callose synthase N-terminal" evidence="10">
    <location>
        <begin position="14"/>
        <end position="157"/>
    </location>
</feature>
<feature type="compositionally biased region" description="Low complexity" evidence="9">
    <location>
        <begin position="385"/>
        <end position="401"/>
    </location>
</feature>
<keyword evidence="7" id="KW-0653">Protein transport</keyword>
<dbReference type="GO" id="GO:0010008">
    <property type="term" value="C:endosome membrane"/>
    <property type="evidence" value="ECO:0007669"/>
    <property type="project" value="UniProtKB-SubCell"/>
</dbReference>
<evidence type="ECO:0000259" key="10">
    <source>
        <dbReference type="Pfam" id="PF04652"/>
    </source>
</evidence>
<protein>
    <recommendedName>
        <fullName evidence="14">Vacuolar protein sorting-associated protein VTA1</fullName>
    </recommendedName>
</protein>
<comment type="caution">
    <text evidence="12">The sequence shown here is derived from an EMBL/GenBank/DDBJ whole genome shotgun (WGS) entry which is preliminary data.</text>
</comment>
<dbReference type="AlphaFoldDB" id="A0AAW0Q9I9"/>
<keyword evidence="6" id="KW-0967">Endosome</keyword>
<evidence type="ECO:0000256" key="8">
    <source>
        <dbReference type="ARBA" id="ARBA00023136"/>
    </source>
</evidence>
<keyword evidence="8" id="KW-0472">Membrane</keyword>
<dbReference type="InterPro" id="IPR041212">
    <property type="entry name" value="Vta1_C"/>
</dbReference>
<evidence type="ECO:0000256" key="9">
    <source>
        <dbReference type="SAM" id="MobiDB-lite"/>
    </source>
</evidence>
<dbReference type="Pfam" id="PF18097">
    <property type="entry name" value="Vta1_C"/>
    <property type="match status" value="1"/>
</dbReference>
<name>A0AAW0Q9I9_9PEZI</name>
<dbReference type="Proteomes" id="UP001392437">
    <property type="component" value="Unassembled WGS sequence"/>
</dbReference>
<dbReference type="PANTHER" id="PTHR46009:SF1">
    <property type="entry name" value="VACUOLAR PROTEIN SORTING-ASSOCIATED PROTEIN VTA1 HOMOLOG"/>
    <property type="match status" value="1"/>
</dbReference>
<feature type="region of interest" description="Disordered" evidence="9">
    <location>
        <begin position="156"/>
        <end position="411"/>
    </location>
</feature>
<evidence type="ECO:0000256" key="2">
    <source>
        <dbReference type="ARBA" id="ARBA00004496"/>
    </source>
</evidence>
<reference evidence="12 13" key="1">
    <citation type="submission" date="2023-01" db="EMBL/GenBank/DDBJ databases">
        <title>Analysis of 21 Apiospora genomes using comparative genomics revels a genus with tremendous synthesis potential of carbohydrate active enzymes and secondary metabolites.</title>
        <authorList>
            <person name="Sorensen T."/>
        </authorList>
    </citation>
    <scope>NUCLEOTIDE SEQUENCE [LARGE SCALE GENOMIC DNA]</scope>
    <source>
        <strain evidence="12 13">CBS 117206</strain>
    </source>
</reference>
<evidence type="ECO:0000256" key="7">
    <source>
        <dbReference type="ARBA" id="ARBA00022927"/>
    </source>
</evidence>
<dbReference type="PANTHER" id="PTHR46009">
    <property type="entry name" value="VACUOLAR PROTEIN SORTING-ASSOCIATED PROTEIN VTA1 HOMOLOG"/>
    <property type="match status" value="1"/>
</dbReference>
<gene>
    <name evidence="12" type="ORF">PG999_010247</name>
</gene>
<feature type="compositionally biased region" description="Low complexity" evidence="9">
    <location>
        <begin position="212"/>
        <end position="230"/>
    </location>
</feature>
<dbReference type="InterPro" id="IPR044538">
    <property type="entry name" value="Vta1-like"/>
</dbReference>
<dbReference type="GO" id="GO:0005771">
    <property type="term" value="C:multivesicular body"/>
    <property type="evidence" value="ECO:0007669"/>
    <property type="project" value="TreeGrafter"/>
</dbReference>
<keyword evidence="13" id="KW-1185">Reference proteome</keyword>
<sequence>MAANIPAPLKQAGITPFVVRAKQLEKAKPVIAYWCEYWVVNQILAKQLHSTDDDCLQFTMALMDKLEQTKLEQAGNDAILDDVAGKAYVEQFAQETLDRALRPLNANKVTQQTAVTFEAAATFFHLVNIWGPADAETEQKIKFAKWNAARILRAIKEGKDPNESNPKPQEEQAEPQLDPNDPEVQALGGLPRSATVEDAPEEGDKTYLDPKASAISPATVSAPTSPPQSAIAPEQVSPIAPPDQPAHEGYFPSAPSAPAADDDPPLQLPSAPGAPSSVGDPELSIPSPPTVFPGSEVPPSGAISPPTLPDTPQSFYHQPQPPIHQPSAPPSAPGPGPGLPPPPQNFAPSQPSAPPANNFYTQPASKPARSTGPTRSPPPGQQLTQAPAPSQPASSYSGGPPTNSAYQADDMSMVQAQKHAKWAISALNFEDVPTAVRELKAALNALGAS</sequence>
<feature type="domain" description="Vta1 C-terminal" evidence="11">
    <location>
        <begin position="412"/>
        <end position="446"/>
    </location>
</feature>
<dbReference type="EMBL" id="JAQQWP010000009">
    <property type="protein sequence ID" value="KAK8099873.1"/>
    <property type="molecule type" value="Genomic_DNA"/>
</dbReference>